<feature type="domain" description="Amidohydrolase 3" evidence="3">
    <location>
        <begin position="95"/>
        <end position="580"/>
    </location>
</feature>
<gene>
    <name evidence="4" type="ORF">LZC94_43965</name>
</gene>
<dbReference type="InterPro" id="IPR033932">
    <property type="entry name" value="YtcJ-like"/>
</dbReference>
<evidence type="ECO:0000259" key="3">
    <source>
        <dbReference type="Pfam" id="PF07969"/>
    </source>
</evidence>
<dbReference type="SUPFAM" id="SSF51338">
    <property type="entry name" value="Composite domain of metallo-dependent hydrolases"/>
    <property type="match status" value="1"/>
</dbReference>
<evidence type="ECO:0000313" key="4">
    <source>
        <dbReference type="EMBL" id="WXB14764.1"/>
    </source>
</evidence>
<dbReference type="PANTHER" id="PTHR22642:SF2">
    <property type="entry name" value="PROTEIN LONG AFTER FAR-RED 3"/>
    <property type="match status" value="1"/>
</dbReference>
<accession>A0ABZ2LV11</accession>
<protein>
    <submittedName>
        <fullName evidence="4">Amidohydrolase</fullName>
    </submittedName>
</protein>
<dbReference type="Gene3D" id="3.10.310.70">
    <property type="match status" value="1"/>
</dbReference>
<dbReference type="PROSITE" id="PS51257">
    <property type="entry name" value="PROKAR_LIPOPROTEIN"/>
    <property type="match status" value="1"/>
</dbReference>
<name>A0ABZ2LV11_9BACT</name>
<feature type="signal peptide" evidence="2">
    <location>
        <begin position="1"/>
        <end position="23"/>
    </location>
</feature>
<dbReference type="Gene3D" id="2.30.40.10">
    <property type="entry name" value="Urease, subunit C, domain 1"/>
    <property type="match status" value="1"/>
</dbReference>
<feature type="chain" id="PRO_5046882293" evidence="2">
    <location>
        <begin position="24"/>
        <end position="589"/>
    </location>
</feature>
<dbReference type="Gene3D" id="3.20.20.140">
    <property type="entry name" value="Metal-dependent hydrolases"/>
    <property type="match status" value="1"/>
</dbReference>
<organism evidence="4 5">
    <name type="scientific">Pendulispora albinea</name>
    <dbReference type="NCBI Taxonomy" id="2741071"/>
    <lineage>
        <taxon>Bacteria</taxon>
        <taxon>Pseudomonadati</taxon>
        <taxon>Myxococcota</taxon>
        <taxon>Myxococcia</taxon>
        <taxon>Myxococcales</taxon>
        <taxon>Sorangiineae</taxon>
        <taxon>Pendulisporaceae</taxon>
        <taxon>Pendulispora</taxon>
    </lineage>
</organism>
<feature type="region of interest" description="Disordered" evidence="1">
    <location>
        <begin position="21"/>
        <end position="41"/>
    </location>
</feature>
<dbReference type="EMBL" id="CP089984">
    <property type="protein sequence ID" value="WXB14764.1"/>
    <property type="molecule type" value="Genomic_DNA"/>
</dbReference>
<evidence type="ECO:0000313" key="5">
    <source>
        <dbReference type="Proteomes" id="UP001370348"/>
    </source>
</evidence>
<evidence type="ECO:0000256" key="2">
    <source>
        <dbReference type="SAM" id="SignalP"/>
    </source>
</evidence>
<dbReference type="Proteomes" id="UP001370348">
    <property type="component" value="Chromosome"/>
</dbReference>
<keyword evidence="5" id="KW-1185">Reference proteome</keyword>
<keyword evidence="2" id="KW-0732">Signal</keyword>
<dbReference type="RefSeq" id="WP_394824389.1">
    <property type="nucleotide sequence ID" value="NZ_CP089984.1"/>
</dbReference>
<dbReference type="Pfam" id="PF07969">
    <property type="entry name" value="Amidohydro_3"/>
    <property type="match status" value="1"/>
</dbReference>
<dbReference type="PANTHER" id="PTHR22642">
    <property type="entry name" value="IMIDAZOLONEPROPIONASE"/>
    <property type="match status" value="1"/>
</dbReference>
<reference evidence="4 5" key="1">
    <citation type="submission" date="2021-12" db="EMBL/GenBank/DDBJ databases">
        <title>Discovery of the Pendulisporaceae a myxobacterial family with distinct sporulation behavior and unique specialized metabolism.</title>
        <authorList>
            <person name="Garcia R."/>
            <person name="Popoff A."/>
            <person name="Bader C.D."/>
            <person name="Loehr J."/>
            <person name="Walesch S."/>
            <person name="Walt C."/>
            <person name="Boldt J."/>
            <person name="Bunk B."/>
            <person name="Haeckl F.J.F.P.J."/>
            <person name="Gunesch A.P."/>
            <person name="Birkelbach J."/>
            <person name="Nuebel U."/>
            <person name="Pietschmann T."/>
            <person name="Bach T."/>
            <person name="Mueller R."/>
        </authorList>
    </citation>
    <scope>NUCLEOTIDE SEQUENCE [LARGE SCALE GENOMIC DNA]</scope>
    <source>
        <strain evidence="4 5">MSr11954</strain>
    </source>
</reference>
<dbReference type="InterPro" id="IPR013108">
    <property type="entry name" value="Amidohydro_3"/>
</dbReference>
<proteinExistence type="predicted"/>
<dbReference type="SUPFAM" id="SSF51556">
    <property type="entry name" value="Metallo-dependent hydrolases"/>
    <property type="match status" value="1"/>
</dbReference>
<dbReference type="InterPro" id="IPR011059">
    <property type="entry name" value="Metal-dep_hydrolase_composite"/>
</dbReference>
<evidence type="ECO:0000256" key="1">
    <source>
        <dbReference type="SAM" id="MobiDB-lite"/>
    </source>
</evidence>
<sequence length="589" mass="62696">MIRRAAGVGMVLVMAAACGGAPAPGAKTTSGAERGQAEPASDRGAVVSDLVLLHGRIFTADAERPEVQALAIWRGRVLAVGGDDDIRPLIGAQTRVIDLANRRAVPGMRDSHVHFLSGGLELSRVALKDAANEAELGRRLVEYDRKLAPGRWMLGGRWEHEHTLAGRLPDAALLDKYVPNRPVFLSRYDGHMAVANSRALAIAGIDARTADPPGGAIVRKPGSRTPTGILRDNAMDLVWGKVPPLGDDEIVEAVRAATREAHRSGVTAVEDMDGSDPATRARLLGTYQRLAQSGELGVRVALYWPLADYGELARAGVRASFGSDWVRIGGVKGFVDGSIGSSTAKMFTPYLNEPDSTGLFVTQPEKLREWIGAADSAGLAVAVHAIGDRANADLLSIFAQVAQKNGGPPHRFRIEHAQILRPEDLTRFASSGVIASMQPYHAVDDGGWIERRIGAARLTAAYAWRSLLDKGATLAFGSDWPVAPLSPLTGIDAAVNRRTLDGKHPEGWFPAERISAREAVVAYTRSAAFAARRELDEGSLAPGKLGDVVVLSHDILDPAARNEIATAHVMLTIAGGQVVHEQSSSSPSR</sequence>
<dbReference type="InterPro" id="IPR032466">
    <property type="entry name" value="Metal_Hydrolase"/>
</dbReference>
<dbReference type="CDD" id="cd01300">
    <property type="entry name" value="YtcJ_like"/>
    <property type="match status" value="1"/>
</dbReference>